<evidence type="ECO:0000256" key="14">
    <source>
        <dbReference type="PIRSR" id="PIRSR000350-3"/>
    </source>
</evidence>
<dbReference type="GO" id="GO:0006103">
    <property type="term" value="P:2-oxoglutarate metabolic process"/>
    <property type="evidence" value="ECO:0007669"/>
    <property type="project" value="TreeGrafter"/>
</dbReference>
<accession>A0A6J4IHR0</accession>
<sequence>MAATYDLIVIGSGPGGYVAAIRASQLGLKVGVVEKAELGGICLNWGCIPTKALLKSAQVFEYIQHAKDYGINVGDSSADFPAVIARSRGVAGGMSKGIQFLFRKNKIEHIAGFGKLLGNKKVEVTAADGKKDTIEAAHIILATGARSRVLPNLPIDGKKIIGYREAMVMEHQPKSMVVVGSGAIGVEFAYFYNAMGTKVTIVEYMPNVVPIEDEEVSKTLEKSFRKAGIDILTNSSVEAVDTTGEGCRVKIKTAKGEESITCDVVLSAVGIATNLEGIGLEETGVAVDKGRVVVDEFYRTNVPGIYAIGDIIPSPALAHVASAEGIICVEKIVGQNPHPLNYKNIPGCTYCAPEIASVGLTEKQAREQGLDIKVGKFPFSASGKASAGGVKDGFVKVIFDAKYGEWLGAHMIGANVTEMIAEVVVARNLETTGHEIIKSVHPHPTMSEAVMEAAAAAYDEVIHL</sequence>
<feature type="domain" description="FAD/NAD(P)-binding" evidence="18">
    <location>
        <begin position="5"/>
        <end position="325"/>
    </location>
</feature>
<dbReference type="InterPro" id="IPR001100">
    <property type="entry name" value="Pyr_nuc-diS_OxRdtase"/>
</dbReference>
<evidence type="ECO:0000256" key="13">
    <source>
        <dbReference type="PIRSR" id="PIRSR000350-2"/>
    </source>
</evidence>
<feature type="domain" description="Pyridine nucleotide-disulphide oxidoreductase dimerisation" evidence="17">
    <location>
        <begin position="345"/>
        <end position="454"/>
    </location>
</feature>
<dbReference type="PRINTS" id="PR00411">
    <property type="entry name" value="PNDRDTASEI"/>
</dbReference>
<dbReference type="Gene3D" id="3.50.50.60">
    <property type="entry name" value="FAD/NAD(P)-binding domain"/>
    <property type="match status" value="2"/>
</dbReference>
<dbReference type="NCBIfam" id="TIGR01350">
    <property type="entry name" value="lipoamide_DH"/>
    <property type="match status" value="1"/>
</dbReference>
<evidence type="ECO:0000256" key="3">
    <source>
        <dbReference type="ARBA" id="ARBA00012608"/>
    </source>
</evidence>
<evidence type="ECO:0000313" key="19">
    <source>
        <dbReference type="EMBL" id="CAA9250766.1"/>
    </source>
</evidence>
<organism evidence="19">
    <name type="scientific">uncultured Adhaeribacter sp</name>
    <dbReference type="NCBI Taxonomy" id="448109"/>
    <lineage>
        <taxon>Bacteria</taxon>
        <taxon>Pseudomonadati</taxon>
        <taxon>Bacteroidota</taxon>
        <taxon>Cytophagia</taxon>
        <taxon>Cytophagales</taxon>
        <taxon>Hymenobacteraceae</taxon>
        <taxon>Adhaeribacter</taxon>
        <taxon>environmental samples</taxon>
    </lineage>
</organism>
<evidence type="ECO:0000256" key="10">
    <source>
        <dbReference type="ARBA" id="ARBA00023157"/>
    </source>
</evidence>
<feature type="disulfide bond" description="Redox-active" evidence="15">
    <location>
        <begin position="42"/>
        <end position="47"/>
    </location>
</feature>
<dbReference type="FunFam" id="3.30.390.30:FF:000001">
    <property type="entry name" value="Dihydrolipoyl dehydrogenase"/>
    <property type="match status" value="1"/>
</dbReference>
<comment type="subcellular location">
    <subcellularLocation>
        <location evidence="1">Cytoplasm</location>
    </subcellularLocation>
</comment>
<dbReference type="PIRSF" id="PIRSF000350">
    <property type="entry name" value="Mercury_reductase_MerA"/>
    <property type="match status" value="1"/>
</dbReference>
<feature type="binding site" evidence="14">
    <location>
        <position position="114"/>
    </location>
    <ligand>
        <name>FAD</name>
        <dbReference type="ChEBI" id="CHEBI:57692"/>
    </ligand>
</feature>
<name>A0A6J4IHR0_9BACT</name>
<protein>
    <recommendedName>
        <fullName evidence="4 16">Dihydrolipoyl dehydrogenase</fullName>
        <ecNumber evidence="3 16">1.8.1.4</ecNumber>
    </recommendedName>
</protein>
<keyword evidence="14" id="KW-0547">Nucleotide-binding</keyword>
<evidence type="ECO:0000256" key="7">
    <source>
        <dbReference type="ARBA" id="ARBA00022827"/>
    </source>
</evidence>
<dbReference type="PANTHER" id="PTHR22912:SF217">
    <property type="entry name" value="DIHYDROLIPOYL DEHYDROGENASE"/>
    <property type="match status" value="1"/>
</dbReference>
<evidence type="ECO:0000256" key="4">
    <source>
        <dbReference type="ARBA" id="ARBA00016961"/>
    </source>
</evidence>
<dbReference type="InterPro" id="IPR016156">
    <property type="entry name" value="FAD/NAD-linked_Rdtase_dimer_sf"/>
</dbReference>
<feature type="binding site" evidence="14">
    <location>
        <position position="270"/>
    </location>
    <ligand>
        <name>NAD(+)</name>
        <dbReference type="ChEBI" id="CHEBI:57540"/>
    </ligand>
</feature>
<dbReference type="InterPro" id="IPR004099">
    <property type="entry name" value="Pyr_nucl-diS_OxRdtase_dimer"/>
</dbReference>
<dbReference type="Pfam" id="PF02852">
    <property type="entry name" value="Pyr_redox_dim"/>
    <property type="match status" value="1"/>
</dbReference>
<dbReference type="SUPFAM" id="SSF55424">
    <property type="entry name" value="FAD/NAD-linked reductases, dimerisation (C-terminal) domain"/>
    <property type="match status" value="1"/>
</dbReference>
<comment type="miscellaneous">
    <text evidence="16">The active site is a redox-active disulfide bond.</text>
</comment>
<evidence type="ECO:0000256" key="16">
    <source>
        <dbReference type="RuleBase" id="RU003692"/>
    </source>
</evidence>
<keyword evidence="10" id="KW-1015">Disulfide bond</keyword>
<feature type="binding site" evidence="14">
    <location>
        <position position="203"/>
    </location>
    <ligand>
        <name>NAD(+)</name>
        <dbReference type="ChEBI" id="CHEBI:57540"/>
    </ligand>
</feature>
<keyword evidence="9 14" id="KW-0520">NAD</keyword>
<evidence type="ECO:0000259" key="18">
    <source>
        <dbReference type="Pfam" id="PF07992"/>
    </source>
</evidence>
<comment type="catalytic activity">
    <reaction evidence="12 16">
        <text>N(6)-[(R)-dihydrolipoyl]-L-lysyl-[protein] + NAD(+) = N(6)-[(R)-lipoyl]-L-lysyl-[protein] + NADH + H(+)</text>
        <dbReference type="Rhea" id="RHEA:15045"/>
        <dbReference type="Rhea" id="RHEA-COMP:10474"/>
        <dbReference type="Rhea" id="RHEA-COMP:10475"/>
        <dbReference type="ChEBI" id="CHEBI:15378"/>
        <dbReference type="ChEBI" id="CHEBI:57540"/>
        <dbReference type="ChEBI" id="CHEBI:57945"/>
        <dbReference type="ChEBI" id="CHEBI:83099"/>
        <dbReference type="ChEBI" id="CHEBI:83100"/>
        <dbReference type="EC" id="1.8.1.4"/>
    </reaction>
</comment>
<reference evidence="19" key="1">
    <citation type="submission" date="2020-02" db="EMBL/GenBank/DDBJ databases">
        <authorList>
            <person name="Meier V. D."/>
        </authorList>
    </citation>
    <scope>NUCLEOTIDE SEQUENCE</scope>
    <source>
        <strain evidence="19">AVDCRST_MAG95</strain>
    </source>
</reference>
<keyword evidence="11 16" id="KW-0676">Redox-active center</keyword>
<dbReference type="GO" id="GO:0005737">
    <property type="term" value="C:cytoplasm"/>
    <property type="evidence" value="ECO:0007669"/>
    <property type="project" value="UniProtKB-SubCell"/>
</dbReference>
<evidence type="ECO:0000256" key="2">
    <source>
        <dbReference type="ARBA" id="ARBA00007532"/>
    </source>
</evidence>
<dbReference type="SUPFAM" id="SSF51905">
    <property type="entry name" value="FAD/NAD(P)-binding domain"/>
    <property type="match status" value="1"/>
</dbReference>
<dbReference type="InterPro" id="IPR012999">
    <property type="entry name" value="Pyr_OxRdtase_I_AS"/>
</dbReference>
<dbReference type="Pfam" id="PF07992">
    <property type="entry name" value="Pyr_redox_2"/>
    <property type="match status" value="1"/>
</dbReference>
<dbReference type="Gene3D" id="3.30.390.30">
    <property type="match status" value="1"/>
</dbReference>
<evidence type="ECO:0000256" key="5">
    <source>
        <dbReference type="ARBA" id="ARBA00022490"/>
    </source>
</evidence>
<dbReference type="InterPro" id="IPR023753">
    <property type="entry name" value="FAD/NAD-binding_dom"/>
</dbReference>
<dbReference type="EC" id="1.8.1.4" evidence="3 16"/>
<dbReference type="GO" id="GO:0004148">
    <property type="term" value="F:dihydrolipoyl dehydrogenase (NADH) activity"/>
    <property type="evidence" value="ECO:0007669"/>
    <property type="project" value="UniProtKB-EC"/>
</dbReference>
<evidence type="ECO:0000259" key="17">
    <source>
        <dbReference type="Pfam" id="PF02852"/>
    </source>
</evidence>
<comment type="similarity">
    <text evidence="2 16">Belongs to the class-I pyridine nucleotide-disulfide oxidoreductase family.</text>
</comment>
<dbReference type="GO" id="GO:0050660">
    <property type="term" value="F:flavin adenine dinucleotide binding"/>
    <property type="evidence" value="ECO:0007669"/>
    <property type="project" value="InterPro"/>
</dbReference>
<keyword evidence="8 16" id="KW-0560">Oxidoreductase</keyword>
<keyword evidence="7 14" id="KW-0274">FAD</keyword>
<evidence type="ECO:0000256" key="6">
    <source>
        <dbReference type="ARBA" id="ARBA00022630"/>
    </source>
</evidence>
<dbReference type="PANTHER" id="PTHR22912">
    <property type="entry name" value="DISULFIDE OXIDOREDUCTASE"/>
    <property type="match status" value="1"/>
</dbReference>
<keyword evidence="6 16" id="KW-0285">Flavoprotein</keyword>
<dbReference type="InterPro" id="IPR006258">
    <property type="entry name" value="Lipoamide_DH"/>
</dbReference>
<evidence type="ECO:0000256" key="15">
    <source>
        <dbReference type="PIRSR" id="PIRSR000350-4"/>
    </source>
</evidence>
<comment type="cofactor">
    <cofactor evidence="14 16">
        <name>FAD</name>
        <dbReference type="ChEBI" id="CHEBI:57692"/>
    </cofactor>
    <text evidence="14 16">Binds 1 FAD per subunit.</text>
</comment>
<gene>
    <name evidence="19" type="ORF">AVDCRST_MAG95-1864</name>
</gene>
<keyword evidence="5" id="KW-0963">Cytoplasm</keyword>
<dbReference type="InterPro" id="IPR050151">
    <property type="entry name" value="Class-I_Pyr_Nuc-Dis_Oxidored"/>
</dbReference>
<feature type="active site" description="Proton acceptor" evidence="13">
    <location>
        <position position="443"/>
    </location>
</feature>
<evidence type="ECO:0000256" key="9">
    <source>
        <dbReference type="ARBA" id="ARBA00023027"/>
    </source>
</evidence>
<evidence type="ECO:0000256" key="11">
    <source>
        <dbReference type="ARBA" id="ARBA00023284"/>
    </source>
</evidence>
<dbReference type="PROSITE" id="PS00076">
    <property type="entry name" value="PYRIDINE_REDOX_1"/>
    <property type="match status" value="1"/>
</dbReference>
<dbReference type="InterPro" id="IPR036188">
    <property type="entry name" value="FAD/NAD-bd_sf"/>
</dbReference>
<evidence type="ECO:0000256" key="12">
    <source>
        <dbReference type="ARBA" id="ARBA00049187"/>
    </source>
</evidence>
<dbReference type="AlphaFoldDB" id="A0A6J4IHR0"/>
<feature type="binding site" evidence="14">
    <location>
        <position position="310"/>
    </location>
    <ligand>
        <name>FAD</name>
        <dbReference type="ChEBI" id="CHEBI:57692"/>
    </ligand>
</feature>
<feature type="binding site" evidence="14">
    <location>
        <position position="51"/>
    </location>
    <ligand>
        <name>FAD</name>
        <dbReference type="ChEBI" id="CHEBI:57692"/>
    </ligand>
</feature>
<evidence type="ECO:0000256" key="1">
    <source>
        <dbReference type="ARBA" id="ARBA00004496"/>
    </source>
</evidence>
<dbReference type="PRINTS" id="PR00368">
    <property type="entry name" value="FADPNR"/>
</dbReference>
<feature type="binding site" evidence="14">
    <location>
        <begin position="180"/>
        <end position="187"/>
    </location>
    <ligand>
        <name>NAD(+)</name>
        <dbReference type="ChEBI" id="CHEBI:57540"/>
    </ligand>
</feature>
<evidence type="ECO:0000256" key="8">
    <source>
        <dbReference type="ARBA" id="ARBA00023002"/>
    </source>
</evidence>
<proteinExistence type="inferred from homology"/>
<dbReference type="EMBL" id="CADCTJ010000582">
    <property type="protein sequence ID" value="CAA9250766.1"/>
    <property type="molecule type" value="Genomic_DNA"/>
</dbReference>